<gene>
    <name evidence="3" type="ORF">COO09_06655</name>
</gene>
<dbReference type="FunFam" id="3.20.20.100:FF:000004">
    <property type="entry name" value="Oxidoreductase, aldo/keto reductase"/>
    <property type="match status" value="1"/>
</dbReference>
<keyword evidence="1" id="KW-0560">Oxidoreductase</keyword>
<feature type="domain" description="NADP-dependent oxidoreductase" evidence="2">
    <location>
        <begin position="18"/>
        <end position="317"/>
    </location>
</feature>
<reference evidence="3 4" key="1">
    <citation type="submission" date="2017-09" db="EMBL/GenBank/DDBJ databases">
        <title>The Catabolism of 3,6-Dichlorosalicylic acid is Initiated by the Cytochrome P450 Monooxygenase DsmABC in Rhizorhabdus dicambivorans Ndbn-20.</title>
        <authorList>
            <person name="Na L."/>
        </authorList>
    </citation>
    <scope>NUCLEOTIDE SEQUENCE [LARGE SCALE GENOMIC DNA]</scope>
    <source>
        <strain evidence="3 4">Ndbn-20m</strain>
    </source>
</reference>
<accession>A0A2A4FZ35</accession>
<dbReference type="Gene3D" id="3.20.20.100">
    <property type="entry name" value="NADP-dependent oxidoreductase domain"/>
    <property type="match status" value="1"/>
</dbReference>
<dbReference type="InterPro" id="IPR050523">
    <property type="entry name" value="AKR_Detox_Biosynth"/>
</dbReference>
<dbReference type="GO" id="GO:0016491">
    <property type="term" value="F:oxidoreductase activity"/>
    <property type="evidence" value="ECO:0007669"/>
    <property type="project" value="UniProtKB-KW"/>
</dbReference>
<evidence type="ECO:0000313" key="3">
    <source>
        <dbReference type="EMBL" id="PCE42982.1"/>
    </source>
</evidence>
<dbReference type="Proteomes" id="UP000218934">
    <property type="component" value="Unassembled WGS sequence"/>
</dbReference>
<name>A0A2A4FZ35_9SPHN</name>
<dbReference type="InterPro" id="IPR023210">
    <property type="entry name" value="NADP_OxRdtase_dom"/>
</dbReference>
<dbReference type="CDD" id="cd19080">
    <property type="entry name" value="AKR_AKR9A_9B"/>
    <property type="match status" value="1"/>
</dbReference>
<comment type="caution">
    <text evidence="3">The sequence shown here is derived from an EMBL/GenBank/DDBJ whole genome shotgun (WGS) entry which is preliminary data.</text>
</comment>
<protein>
    <submittedName>
        <fullName evidence="3">Aldo/keto reductase</fullName>
    </submittedName>
</protein>
<dbReference type="RefSeq" id="WP_066969033.1">
    <property type="nucleotide sequence ID" value="NZ_CP023449.1"/>
</dbReference>
<sequence>MTLGRFRTLGHSGLVVSPMALGAMTFGRERWGTDSDVSRAVFDAYIDAGGNFIDTAETYSEGRSEELVGRFVAERKLRDDVVIATKFGWRAGSSPISGGNGAKNIARAVEGSLRRLGTDYIDLYWLHVWDTVTPAAEVLDALARLVAAGKILHFGLSNVPAWYVAEMAMLAQQHGRPGPIALQLGYSLTTREIEQEHVPAARRFGLGVVPWSPLDGGFLTGKYGRDQVAATEGRLNGPNPLGDSKFTDRNWGILDSLRAVAEEAGVSMAQTALAWVAARPAVGSVLIGASSIDQLHQNLEALDVRLSPEQLARLDRASAPPPAYPYFIFGDVISQRVFGTEVAGWK</sequence>
<dbReference type="EMBL" id="NWUF01000005">
    <property type="protein sequence ID" value="PCE42982.1"/>
    <property type="molecule type" value="Genomic_DNA"/>
</dbReference>
<dbReference type="AlphaFoldDB" id="A0A2A4FZ35"/>
<dbReference type="KEGG" id="rdi:CMV14_16870"/>
<evidence type="ECO:0000256" key="1">
    <source>
        <dbReference type="ARBA" id="ARBA00023002"/>
    </source>
</evidence>
<evidence type="ECO:0000259" key="2">
    <source>
        <dbReference type="Pfam" id="PF00248"/>
    </source>
</evidence>
<dbReference type="InterPro" id="IPR036812">
    <property type="entry name" value="NAD(P)_OxRdtase_dom_sf"/>
</dbReference>
<evidence type="ECO:0000313" key="4">
    <source>
        <dbReference type="Proteomes" id="UP000218934"/>
    </source>
</evidence>
<dbReference type="SUPFAM" id="SSF51430">
    <property type="entry name" value="NAD(P)-linked oxidoreductase"/>
    <property type="match status" value="1"/>
</dbReference>
<organism evidence="3 4">
    <name type="scientific">Rhizorhabdus dicambivorans</name>
    <dbReference type="NCBI Taxonomy" id="1850238"/>
    <lineage>
        <taxon>Bacteria</taxon>
        <taxon>Pseudomonadati</taxon>
        <taxon>Pseudomonadota</taxon>
        <taxon>Alphaproteobacteria</taxon>
        <taxon>Sphingomonadales</taxon>
        <taxon>Sphingomonadaceae</taxon>
        <taxon>Rhizorhabdus</taxon>
    </lineage>
</organism>
<dbReference type="PANTHER" id="PTHR43364">
    <property type="entry name" value="NADH-SPECIFIC METHYLGLYOXAL REDUCTASE-RELATED"/>
    <property type="match status" value="1"/>
</dbReference>
<dbReference type="PANTHER" id="PTHR43364:SF4">
    <property type="entry name" value="NAD(P)-LINKED OXIDOREDUCTASE SUPERFAMILY PROTEIN"/>
    <property type="match status" value="1"/>
</dbReference>
<dbReference type="GO" id="GO:0005829">
    <property type="term" value="C:cytosol"/>
    <property type="evidence" value="ECO:0007669"/>
    <property type="project" value="TreeGrafter"/>
</dbReference>
<keyword evidence="4" id="KW-1185">Reference proteome</keyword>
<dbReference type="Pfam" id="PF00248">
    <property type="entry name" value="Aldo_ket_red"/>
    <property type="match status" value="1"/>
</dbReference>
<proteinExistence type="predicted"/>
<dbReference type="OrthoDB" id="7181835at2"/>